<accession>A0A6L5XVQ3</accession>
<feature type="transmembrane region" description="Helical" evidence="1">
    <location>
        <begin position="39"/>
        <end position="56"/>
    </location>
</feature>
<dbReference type="Proteomes" id="UP000482209">
    <property type="component" value="Unassembled WGS sequence"/>
</dbReference>
<dbReference type="InterPro" id="IPR043726">
    <property type="entry name" value="LiaI-LiaF-like_TM1"/>
</dbReference>
<name>A0A6L5XVQ3_9FIRM</name>
<dbReference type="EMBL" id="VUMT01000001">
    <property type="protein sequence ID" value="MSS62471.1"/>
    <property type="molecule type" value="Genomic_DNA"/>
</dbReference>
<evidence type="ECO:0000256" key="1">
    <source>
        <dbReference type="SAM" id="Phobius"/>
    </source>
</evidence>
<dbReference type="Pfam" id="PF18917">
    <property type="entry name" value="LiaI-LiaF-like_TM1"/>
    <property type="match status" value="1"/>
</dbReference>
<dbReference type="RefSeq" id="WP_154515912.1">
    <property type="nucleotide sequence ID" value="NZ_VUMT01000001.1"/>
</dbReference>
<gene>
    <name evidence="3" type="ORF">FYJ58_01000</name>
</gene>
<proteinExistence type="predicted"/>
<organism evidence="3 4">
    <name type="scientific">Velocimicrobium porci</name>
    <dbReference type="NCBI Taxonomy" id="2606634"/>
    <lineage>
        <taxon>Bacteria</taxon>
        <taxon>Bacillati</taxon>
        <taxon>Bacillota</taxon>
        <taxon>Clostridia</taxon>
        <taxon>Lachnospirales</taxon>
        <taxon>Lachnospiraceae</taxon>
        <taxon>Velocimicrobium</taxon>
    </lineage>
</organism>
<keyword evidence="1" id="KW-0472">Membrane</keyword>
<protein>
    <recommendedName>
        <fullName evidence="2">LiaI-LiaF-like transmembrane region domain-containing protein</fullName>
    </recommendedName>
</protein>
<evidence type="ECO:0000313" key="4">
    <source>
        <dbReference type="Proteomes" id="UP000482209"/>
    </source>
</evidence>
<feature type="transmembrane region" description="Helical" evidence="1">
    <location>
        <begin position="68"/>
        <end position="90"/>
    </location>
</feature>
<keyword evidence="4" id="KW-1185">Reference proteome</keyword>
<dbReference type="AlphaFoldDB" id="A0A6L5XVQ3"/>
<evidence type="ECO:0000313" key="3">
    <source>
        <dbReference type="EMBL" id="MSS62471.1"/>
    </source>
</evidence>
<evidence type="ECO:0000259" key="2">
    <source>
        <dbReference type="Pfam" id="PF18917"/>
    </source>
</evidence>
<sequence length="100" mass="11663">MKTHKIGTFTLGITLILFGILFLLHVFAIPISYELILKLWPIMFIFLGTEILYHYFRFRDEPLSINGGSIFILFLVGCFSAFMAFAELFFEYTKSASVYW</sequence>
<feature type="transmembrane region" description="Helical" evidence="1">
    <location>
        <begin position="12"/>
        <end position="33"/>
    </location>
</feature>
<comment type="caution">
    <text evidence="3">The sequence shown here is derived from an EMBL/GenBank/DDBJ whole genome shotgun (WGS) entry which is preliminary data.</text>
</comment>
<feature type="domain" description="LiaI-LiaF-like transmembrane region" evidence="2">
    <location>
        <begin position="10"/>
        <end position="52"/>
    </location>
</feature>
<keyword evidence="1" id="KW-0812">Transmembrane</keyword>
<keyword evidence="1" id="KW-1133">Transmembrane helix</keyword>
<reference evidence="3 4" key="1">
    <citation type="submission" date="2019-08" db="EMBL/GenBank/DDBJ databases">
        <title>In-depth cultivation of the pig gut microbiome towards novel bacterial diversity and tailored functional studies.</title>
        <authorList>
            <person name="Wylensek D."/>
            <person name="Hitch T.C.A."/>
            <person name="Clavel T."/>
        </authorList>
    </citation>
    <scope>NUCLEOTIDE SEQUENCE [LARGE SCALE GENOMIC DNA]</scope>
    <source>
        <strain evidence="3 4">WCA-693-APC-MOT-I</strain>
    </source>
</reference>